<dbReference type="eggNOG" id="ENOG5031IRC">
    <property type="taxonomic scope" value="Bacteria"/>
</dbReference>
<dbReference type="PATRIC" id="fig|1224163.3.peg.725"/>
<dbReference type="Proteomes" id="UP000015388">
    <property type="component" value="Chromosome"/>
</dbReference>
<evidence type="ECO:0000313" key="1">
    <source>
        <dbReference type="EMBL" id="AGS34205.1"/>
    </source>
</evidence>
<dbReference type="EMBL" id="CP003924">
    <property type="protein sequence ID" value="AGS34205.1"/>
    <property type="molecule type" value="Genomic_DNA"/>
</dbReference>
<keyword evidence="2" id="KW-1185">Reference proteome</keyword>
<evidence type="ECO:0000313" key="2">
    <source>
        <dbReference type="Proteomes" id="UP000015388"/>
    </source>
</evidence>
<gene>
    <name evidence="1" type="ORF">B841_03610</name>
</gene>
<dbReference type="AlphaFoldDB" id="S5T0X4"/>
<evidence type="ECO:0008006" key="3">
    <source>
        <dbReference type="Google" id="ProtNLM"/>
    </source>
</evidence>
<dbReference type="HOGENOM" id="CLU_042635_1_0_11"/>
<dbReference type="OrthoDB" id="4426339at2"/>
<protein>
    <recommendedName>
        <fullName evidence="3">Bacteriocin biosynthesis cyclodehydratase domain-containing protein</fullName>
    </recommendedName>
</protein>
<reference evidence="1 2" key="1">
    <citation type="submission" date="2012-11" db="EMBL/GenBank/DDBJ databases">
        <title>The complete genome sequence of Corynebacterium maris Coryn-1 (=DSM 45190).</title>
        <authorList>
            <person name="Schaffert L."/>
            <person name="Albersmeier A."/>
            <person name="Kalinowski J."/>
            <person name="Ruckert C."/>
        </authorList>
    </citation>
    <scope>NUCLEOTIDE SEQUENCE [LARGE SCALE GENOMIC DNA]</scope>
    <source>
        <strain evidence="2">Coryn-1</strain>
    </source>
</reference>
<name>S5T0X4_9CORY</name>
<dbReference type="STRING" id="1224163.B841_03610"/>
<organism evidence="1 2">
    <name type="scientific">Corynebacterium maris DSM 45190</name>
    <dbReference type="NCBI Taxonomy" id="1224163"/>
    <lineage>
        <taxon>Bacteria</taxon>
        <taxon>Bacillati</taxon>
        <taxon>Actinomycetota</taxon>
        <taxon>Actinomycetes</taxon>
        <taxon>Mycobacteriales</taxon>
        <taxon>Corynebacteriaceae</taxon>
        <taxon>Corynebacterium</taxon>
    </lineage>
</organism>
<sequence length="292" mass="30571">MTVAISPPVHPTTPTAPATVQLAPGVQVIRRGEAAVQFGLDATRAGVLELPSARAVAGALMRLRAPTPLPAAHKTLVAAGLRPLAAQGLLDDLLHYGVLRSSTPVSVVLVGRTALARATMTVLTDSGVTVRTPLAGESERNYLAAADPQTPVLLVDRLPYAKTLSPVLARSTATWISGAVLDSRGMVGPLRLNGAGPCPLCVDLHRCEVDRQWAKIVTRQTAQPTSPDRAAVAATAAVLATVTLKVVGASDPPGAFRPAPQAGAVVEVDPYGASRRYRMRRHRRCPVCFTYG</sequence>
<dbReference type="RefSeq" id="WP_020934138.1">
    <property type="nucleotide sequence ID" value="NC_021915.1"/>
</dbReference>
<dbReference type="KEGG" id="cmd:B841_03610"/>
<proteinExistence type="predicted"/>
<dbReference type="Gene3D" id="3.40.50.720">
    <property type="entry name" value="NAD(P)-binding Rossmann-like Domain"/>
    <property type="match status" value="1"/>
</dbReference>
<accession>S5T0X4</accession>